<feature type="compositionally biased region" description="Basic and acidic residues" evidence="1">
    <location>
        <begin position="33"/>
        <end position="43"/>
    </location>
</feature>
<keyword evidence="3" id="KW-1185">Reference proteome</keyword>
<feature type="compositionally biased region" description="Basic and acidic residues" evidence="1">
    <location>
        <begin position="1"/>
        <end position="16"/>
    </location>
</feature>
<evidence type="ECO:0000313" key="2">
    <source>
        <dbReference type="EMBL" id="KAF6003058.1"/>
    </source>
</evidence>
<feature type="region of interest" description="Disordered" evidence="1">
    <location>
        <begin position="1"/>
        <end position="159"/>
    </location>
</feature>
<protein>
    <submittedName>
        <fullName evidence="2">Uncharacterized protein</fullName>
    </submittedName>
</protein>
<dbReference type="AlphaFoldDB" id="A0A7J7IJ53"/>
<accession>A0A7J7IJ53</accession>
<organism evidence="2 3">
    <name type="scientific">Cyanidiococcus yangmingshanensis</name>
    <dbReference type="NCBI Taxonomy" id="2690220"/>
    <lineage>
        <taxon>Eukaryota</taxon>
        <taxon>Rhodophyta</taxon>
        <taxon>Bangiophyceae</taxon>
        <taxon>Cyanidiales</taxon>
        <taxon>Cyanidiaceae</taxon>
        <taxon>Cyanidiococcus</taxon>
    </lineage>
</organism>
<dbReference type="Proteomes" id="UP000530660">
    <property type="component" value="Unassembled WGS sequence"/>
</dbReference>
<proteinExistence type="predicted"/>
<dbReference type="EMBL" id="VWRR01000008">
    <property type="protein sequence ID" value="KAF6003058.1"/>
    <property type="molecule type" value="Genomic_DNA"/>
</dbReference>
<feature type="compositionally biased region" description="Basic and acidic residues" evidence="1">
    <location>
        <begin position="93"/>
        <end position="127"/>
    </location>
</feature>
<gene>
    <name evidence="2" type="ORF">F1559_003444</name>
</gene>
<feature type="compositionally biased region" description="Low complexity" evidence="1">
    <location>
        <begin position="23"/>
        <end position="32"/>
    </location>
</feature>
<evidence type="ECO:0000313" key="3">
    <source>
        <dbReference type="Proteomes" id="UP000530660"/>
    </source>
</evidence>
<evidence type="ECO:0000256" key="1">
    <source>
        <dbReference type="SAM" id="MobiDB-lite"/>
    </source>
</evidence>
<feature type="compositionally biased region" description="Polar residues" evidence="1">
    <location>
        <begin position="46"/>
        <end position="56"/>
    </location>
</feature>
<reference evidence="2 3" key="1">
    <citation type="journal article" date="2020" name="J. Phycol.">
        <title>Comparative genome analysis reveals Cyanidiococcus gen. nov., a new extremophilic red algal genus sister to Cyanidioschyzon (Cyanidioschyzonaceae, Rhodophyta).</title>
        <authorList>
            <person name="Liu S.-L."/>
            <person name="Chiang Y.-R."/>
            <person name="Yoon H.S."/>
            <person name="Fu H.-Y."/>
        </authorList>
    </citation>
    <scope>NUCLEOTIDE SEQUENCE [LARGE SCALE GENOMIC DNA]</scope>
    <source>
        <strain evidence="2 3">THAL066</strain>
    </source>
</reference>
<comment type="caution">
    <text evidence="2">The sequence shown here is derived from an EMBL/GenBank/DDBJ whole genome shotgun (WGS) entry which is preliminary data.</text>
</comment>
<name>A0A7J7IJ53_9RHOD</name>
<sequence length="257" mass="28352">MPQDEVKKRSTKRQREVATMQTVAVSDSAVSRDASEDLAKGLEPEASNSAAWSSPTCVKVADKESAWSGEQAQEPGSHGQRLFKKSRPTLFEPEPRYEDSLSDAPEKSLADGYFRDHLNENMHRDASDSPARAADSDAEIVEQRTRHDIEDEPEKSSCSVDRVADELNQQDYMKIDCLDDDATCPRLHDDLRRVCFSATHLRVSATFKKIQDPRASTVETAAKLARSKTSAKTGTVCEPRNAGVEASMIARGAPRNA</sequence>